<feature type="transmembrane region" description="Helical" evidence="1">
    <location>
        <begin position="46"/>
        <end position="65"/>
    </location>
</feature>
<evidence type="ECO:0000259" key="2">
    <source>
        <dbReference type="Pfam" id="PF20684"/>
    </source>
</evidence>
<proteinExistence type="predicted"/>
<feature type="transmembrane region" description="Helical" evidence="1">
    <location>
        <begin position="196"/>
        <end position="220"/>
    </location>
</feature>
<gene>
    <name evidence="3" type="ORF">SAMD00023353_4800750</name>
</gene>
<keyword evidence="1" id="KW-1133">Transmembrane helix</keyword>
<evidence type="ECO:0000313" key="3">
    <source>
        <dbReference type="EMBL" id="GAP90613.1"/>
    </source>
</evidence>
<reference evidence="3" key="1">
    <citation type="submission" date="2016-03" db="EMBL/GenBank/DDBJ databases">
        <title>Draft genome sequence of Rosellinia necatrix.</title>
        <authorList>
            <person name="Kanematsu S."/>
        </authorList>
    </citation>
    <scope>NUCLEOTIDE SEQUENCE [LARGE SCALE GENOMIC DNA]</scope>
    <source>
        <strain evidence="3">W97</strain>
    </source>
</reference>
<feature type="transmembrane region" description="Helical" evidence="1">
    <location>
        <begin position="13"/>
        <end position="34"/>
    </location>
</feature>
<feature type="transmembrane region" description="Helical" evidence="1">
    <location>
        <begin position="232"/>
        <end position="252"/>
    </location>
</feature>
<feature type="transmembrane region" description="Helical" evidence="1">
    <location>
        <begin position="85"/>
        <end position="107"/>
    </location>
</feature>
<protein>
    <recommendedName>
        <fullName evidence="2">Rhodopsin domain-containing protein</fullName>
    </recommendedName>
</protein>
<accession>A0A1W2TQA5</accession>
<keyword evidence="1" id="KW-0472">Membrane</keyword>
<dbReference type="AlphaFoldDB" id="A0A1W2TQA5"/>
<sequence length="318" mass="35098">MGTFDNESNAVGIATWFLASAFLVVYLSGQSAKFAILGQFKSDDGFLLLGVTSTLALSIAYSVAASNGLGKGNLTESQVIIIQKAYYAADILYVVSLCFVKLSLLMFIRQIVIDSKQIWFILSLIGFQILLGVVSVFAVAFQCVTPYTWNTLSQQCFNQPRFWIAFGVFDILTDILVILVSILIVWNLRLAVPHKLVVIGCFAPRLLVTVAAIVRLAFLVPIRPDDFWAWKSWAPVVITELQLCLSIVTACIPSIKPLFEAIEAGVWHADDLRRRGLSLEDLHSRGYLKLSKSPMMLHEKDSGVMVVAGPQPESHGIQ</sequence>
<dbReference type="EMBL" id="DF977493">
    <property type="protein sequence ID" value="GAP90613.1"/>
    <property type="molecule type" value="Genomic_DNA"/>
</dbReference>
<dbReference type="OMA" id="KCFNIVA"/>
<evidence type="ECO:0000313" key="4">
    <source>
        <dbReference type="Proteomes" id="UP000054516"/>
    </source>
</evidence>
<organism evidence="3">
    <name type="scientific">Rosellinia necatrix</name>
    <name type="common">White root-rot fungus</name>
    <dbReference type="NCBI Taxonomy" id="77044"/>
    <lineage>
        <taxon>Eukaryota</taxon>
        <taxon>Fungi</taxon>
        <taxon>Dikarya</taxon>
        <taxon>Ascomycota</taxon>
        <taxon>Pezizomycotina</taxon>
        <taxon>Sordariomycetes</taxon>
        <taxon>Xylariomycetidae</taxon>
        <taxon>Xylariales</taxon>
        <taxon>Xylariaceae</taxon>
        <taxon>Rosellinia</taxon>
    </lineage>
</organism>
<dbReference type="STRING" id="77044.A0A1W2TQA5"/>
<keyword evidence="1" id="KW-0812">Transmembrane</keyword>
<dbReference type="Pfam" id="PF20684">
    <property type="entry name" value="Fung_rhodopsin"/>
    <property type="match status" value="1"/>
</dbReference>
<feature type="domain" description="Rhodopsin" evidence="2">
    <location>
        <begin position="33"/>
        <end position="260"/>
    </location>
</feature>
<evidence type="ECO:0000256" key="1">
    <source>
        <dbReference type="SAM" id="Phobius"/>
    </source>
</evidence>
<dbReference type="Proteomes" id="UP000054516">
    <property type="component" value="Unassembled WGS sequence"/>
</dbReference>
<dbReference type="PANTHER" id="PTHR38794">
    <property type="entry name" value="INTEGRAL MEMBRANE PROTEIN"/>
    <property type="match status" value="1"/>
</dbReference>
<dbReference type="PANTHER" id="PTHR38794:SF1">
    <property type="entry name" value="INTEGRAL MEMBRANE PROTEIN"/>
    <property type="match status" value="1"/>
</dbReference>
<keyword evidence="4" id="KW-1185">Reference proteome</keyword>
<feature type="transmembrane region" description="Helical" evidence="1">
    <location>
        <begin position="162"/>
        <end position="184"/>
    </location>
</feature>
<dbReference type="OrthoDB" id="3918601at2759"/>
<name>A0A1W2TQA5_ROSNE</name>
<dbReference type="InterPro" id="IPR049326">
    <property type="entry name" value="Rhodopsin_dom_fungi"/>
</dbReference>
<feature type="transmembrane region" description="Helical" evidence="1">
    <location>
        <begin position="119"/>
        <end position="142"/>
    </location>
</feature>